<feature type="compositionally biased region" description="Polar residues" evidence="1">
    <location>
        <begin position="71"/>
        <end position="81"/>
    </location>
</feature>
<dbReference type="PANTHER" id="PTHR36726:SF5">
    <property type="entry name" value="CLAVATA3_ESR (CLE) GENE FAMILY MEMBER MTCLE11"/>
    <property type="match status" value="1"/>
</dbReference>
<feature type="compositionally biased region" description="Basic and acidic residues" evidence="1">
    <location>
        <begin position="86"/>
        <end position="95"/>
    </location>
</feature>
<dbReference type="PANTHER" id="PTHR36726">
    <property type="entry name" value="CLAVATA3/ESR (CLE)-RELATED PROTEIN 45"/>
    <property type="match status" value="1"/>
</dbReference>
<name>A0A6A4PKE7_LUPAL</name>
<comment type="caution">
    <text evidence="2">The sequence shown here is derived from an EMBL/GenBank/DDBJ whole genome shotgun (WGS) entry which is preliminary data.</text>
</comment>
<protein>
    <submittedName>
        <fullName evidence="2">Uncharacterized protein</fullName>
    </submittedName>
</protein>
<keyword evidence="3" id="KW-1185">Reference proteome</keyword>
<organism evidence="2 3">
    <name type="scientific">Lupinus albus</name>
    <name type="common">White lupine</name>
    <name type="synonym">Lupinus termis</name>
    <dbReference type="NCBI Taxonomy" id="3870"/>
    <lineage>
        <taxon>Eukaryota</taxon>
        <taxon>Viridiplantae</taxon>
        <taxon>Streptophyta</taxon>
        <taxon>Embryophyta</taxon>
        <taxon>Tracheophyta</taxon>
        <taxon>Spermatophyta</taxon>
        <taxon>Magnoliopsida</taxon>
        <taxon>eudicotyledons</taxon>
        <taxon>Gunneridae</taxon>
        <taxon>Pentapetalae</taxon>
        <taxon>rosids</taxon>
        <taxon>fabids</taxon>
        <taxon>Fabales</taxon>
        <taxon>Fabaceae</taxon>
        <taxon>Papilionoideae</taxon>
        <taxon>50 kb inversion clade</taxon>
        <taxon>genistoids sensu lato</taxon>
        <taxon>core genistoids</taxon>
        <taxon>Genisteae</taxon>
        <taxon>Lupinus</taxon>
    </lineage>
</organism>
<evidence type="ECO:0000313" key="2">
    <source>
        <dbReference type="EMBL" id="KAE9601952.1"/>
    </source>
</evidence>
<reference evidence="3" key="1">
    <citation type="journal article" date="2020" name="Nat. Commun.">
        <title>Genome sequence of the cluster root forming white lupin.</title>
        <authorList>
            <person name="Hufnagel B."/>
            <person name="Marques A."/>
            <person name="Soriano A."/>
            <person name="Marques L."/>
            <person name="Divol F."/>
            <person name="Doumas P."/>
            <person name="Sallet E."/>
            <person name="Mancinotti D."/>
            <person name="Carrere S."/>
            <person name="Marande W."/>
            <person name="Arribat S."/>
            <person name="Keller J."/>
            <person name="Huneau C."/>
            <person name="Blein T."/>
            <person name="Aime D."/>
            <person name="Laguerre M."/>
            <person name="Taylor J."/>
            <person name="Schubert V."/>
            <person name="Nelson M."/>
            <person name="Geu-Flores F."/>
            <person name="Crespi M."/>
            <person name="Gallardo-Guerrero K."/>
            <person name="Delaux P.-M."/>
            <person name="Salse J."/>
            <person name="Berges H."/>
            <person name="Guyot R."/>
            <person name="Gouzy J."/>
            <person name="Peret B."/>
        </authorList>
    </citation>
    <scope>NUCLEOTIDE SEQUENCE [LARGE SCALE GENOMIC DNA]</scope>
    <source>
        <strain evidence="3">cv. Amiga</strain>
    </source>
</reference>
<gene>
    <name evidence="2" type="ORF">Lalb_Chr13g0303241</name>
</gene>
<dbReference type="EMBL" id="WOCE01000013">
    <property type="protein sequence ID" value="KAE9601952.1"/>
    <property type="molecule type" value="Genomic_DNA"/>
</dbReference>
<evidence type="ECO:0000313" key="3">
    <source>
        <dbReference type="Proteomes" id="UP000447434"/>
    </source>
</evidence>
<sequence>MSLLNFRGFFVFVCVVGFLAFQPFKVSGLRSKDLALRFDKEQLQFVRSFRMLQSFAMEDLQSKMDLAPAPSMTSDANQSNKRTVRKGSDPIHNRC</sequence>
<dbReference type="InterPro" id="IPR038821">
    <property type="entry name" value="CLE45-like"/>
</dbReference>
<dbReference type="Proteomes" id="UP000447434">
    <property type="component" value="Chromosome 13"/>
</dbReference>
<evidence type="ECO:0000256" key="1">
    <source>
        <dbReference type="SAM" id="MobiDB-lite"/>
    </source>
</evidence>
<dbReference type="AlphaFoldDB" id="A0A6A4PKE7"/>
<accession>A0A6A4PKE7</accession>
<dbReference type="OrthoDB" id="1702020at2759"/>
<feature type="region of interest" description="Disordered" evidence="1">
    <location>
        <begin position="67"/>
        <end position="95"/>
    </location>
</feature>
<proteinExistence type="predicted"/>